<name>A0A9P4N315_9PLEO</name>
<feature type="compositionally biased region" description="Basic and acidic residues" evidence="1">
    <location>
        <begin position="107"/>
        <end position="128"/>
    </location>
</feature>
<dbReference type="EMBL" id="ML986588">
    <property type="protein sequence ID" value="KAF2267900.1"/>
    <property type="molecule type" value="Genomic_DNA"/>
</dbReference>
<gene>
    <name evidence="2" type="ORF">CC78DRAFT_565714</name>
</gene>
<feature type="compositionally biased region" description="Polar residues" evidence="1">
    <location>
        <begin position="13"/>
        <end position="26"/>
    </location>
</feature>
<keyword evidence="3" id="KW-1185">Reference proteome</keyword>
<sequence>MASPRPEIKVMGTSCNPEYNLDSSSSRVKRTEDGRRVAPVSQLNTYAGRDLARRQPVGCVSFSEGIKPIIVAKEVRRTTQSSSVRQPRSVGDLTQSATTLPKRRVSVRQDEIRDAPSRSVAKHTDRKYPISQQPRSELSRLLSMTRGSSRKGTTVGKKLFSNEKKEQRAVGPPCLECGQSRTNQPAGPGRFSHVCCTCHRFVPIVIAALKEYSNRPLCKTCASIPGCLYDEYLQFFPACVA</sequence>
<organism evidence="2 3">
    <name type="scientific">Lojkania enalia</name>
    <dbReference type="NCBI Taxonomy" id="147567"/>
    <lineage>
        <taxon>Eukaryota</taxon>
        <taxon>Fungi</taxon>
        <taxon>Dikarya</taxon>
        <taxon>Ascomycota</taxon>
        <taxon>Pezizomycotina</taxon>
        <taxon>Dothideomycetes</taxon>
        <taxon>Pleosporomycetidae</taxon>
        <taxon>Pleosporales</taxon>
        <taxon>Pleosporales incertae sedis</taxon>
        <taxon>Lojkania</taxon>
    </lineage>
</organism>
<protein>
    <submittedName>
        <fullName evidence="2">Uncharacterized protein</fullName>
    </submittedName>
</protein>
<evidence type="ECO:0000313" key="3">
    <source>
        <dbReference type="Proteomes" id="UP000800093"/>
    </source>
</evidence>
<proteinExistence type="predicted"/>
<reference evidence="3" key="1">
    <citation type="journal article" date="2020" name="Stud. Mycol.">
        <title>101 Dothideomycetes genomes: A test case for predicting lifestyles and emergence of pathogens.</title>
        <authorList>
            <person name="Haridas S."/>
            <person name="Albert R."/>
            <person name="Binder M."/>
            <person name="Bloem J."/>
            <person name="LaButti K."/>
            <person name="Salamov A."/>
            <person name="Andreopoulos B."/>
            <person name="Baker S."/>
            <person name="Barry K."/>
            <person name="Bills G."/>
            <person name="Bluhm B."/>
            <person name="Cannon C."/>
            <person name="Castanera R."/>
            <person name="Culley D."/>
            <person name="Daum C."/>
            <person name="Ezra D."/>
            <person name="Gonzalez J."/>
            <person name="Henrissat B."/>
            <person name="Kuo A."/>
            <person name="Liang C."/>
            <person name="Lipzen A."/>
            <person name="Lutzoni F."/>
            <person name="Magnuson J."/>
            <person name="Mondo S."/>
            <person name="Nolan M."/>
            <person name="Ohm R."/>
            <person name="Pangilinan J."/>
            <person name="Park H.-J."/>
            <person name="Ramirez L."/>
            <person name="Alfaro M."/>
            <person name="Sun H."/>
            <person name="Tritt A."/>
            <person name="Yoshinaga Y."/>
            <person name="Zwiers L.-H."/>
            <person name="Turgeon B."/>
            <person name="Goodwin S."/>
            <person name="Spatafora J."/>
            <person name="Crous P."/>
            <person name="Grigoriev I."/>
        </authorList>
    </citation>
    <scope>NUCLEOTIDE SEQUENCE [LARGE SCALE GENOMIC DNA]</scope>
    <source>
        <strain evidence="3">CBS 304.66</strain>
    </source>
</reference>
<dbReference type="OrthoDB" id="3800944at2759"/>
<evidence type="ECO:0000313" key="2">
    <source>
        <dbReference type="EMBL" id="KAF2267900.1"/>
    </source>
</evidence>
<dbReference type="Proteomes" id="UP000800093">
    <property type="component" value="Unassembled WGS sequence"/>
</dbReference>
<evidence type="ECO:0000256" key="1">
    <source>
        <dbReference type="SAM" id="MobiDB-lite"/>
    </source>
</evidence>
<feature type="region of interest" description="Disordered" evidence="1">
    <location>
        <begin position="1"/>
        <end position="33"/>
    </location>
</feature>
<feature type="region of interest" description="Disordered" evidence="1">
    <location>
        <begin position="78"/>
        <end position="137"/>
    </location>
</feature>
<feature type="non-terminal residue" evidence="2">
    <location>
        <position position="241"/>
    </location>
</feature>
<comment type="caution">
    <text evidence="2">The sequence shown here is derived from an EMBL/GenBank/DDBJ whole genome shotgun (WGS) entry which is preliminary data.</text>
</comment>
<feature type="compositionally biased region" description="Polar residues" evidence="1">
    <location>
        <begin position="78"/>
        <end position="99"/>
    </location>
</feature>
<accession>A0A9P4N315</accession>
<feature type="region of interest" description="Disordered" evidence="1">
    <location>
        <begin position="145"/>
        <end position="164"/>
    </location>
</feature>
<dbReference type="AlphaFoldDB" id="A0A9P4N315"/>